<accession>A0ABN7X9Q9</accession>
<reference evidence="1 2" key="1">
    <citation type="submission" date="2021-06" db="EMBL/GenBank/DDBJ databases">
        <authorList>
            <person name="Kallberg Y."/>
            <person name="Tangrot J."/>
            <person name="Rosling A."/>
        </authorList>
    </citation>
    <scope>NUCLEOTIDE SEQUENCE [LARGE SCALE GENOMIC DNA]</scope>
    <source>
        <strain evidence="1 2">120-4 pot B 10/14</strain>
    </source>
</reference>
<comment type="caution">
    <text evidence="1">The sequence shown here is derived from an EMBL/GenBank/DDBJ whole genome shotgun (WGS) entry which is preliminary data.</text>
</comment>
<evidence type="ECO:0000313" key="1">
    <source>
        <dbReference type="EMBL" id="CAG8850464.1"/>
    </source>
</evidence>
<gene>
    <name evidence="1" type="ORF">GMARGA_LOCUS40221</name>
</gene>
<feature type="non-terminal residue" evidence="1">
    <location>
        <position position="82"/>
    </location>
</feature>
<protein>
    <submittedName>
        <fullName evidence="1">27007_t:CDS:1</fullName>
    </submittedName>
</protein>
<feature type="non-terminal residue" evidence="1">
    <location>
        <position position="1"/>
    </location>
</feature>
<dbReference type="Proteomes" id="UP000789901">
    <property type="component" value="Unassembled WGS sequence"/>
</dbReference>
<sequence>SELGHFDYSIEERLKWETSSEQIVVDLETIEENCPKIPIELDSYETQNESEKENSTLKKIKTTCFKIQDLFNYQQFTKRKTS</sequence>
<evidence type="ECO:0000313" key="2">
    <source>
        <dbReference type="Proteomes" id="UP000789901"/>
    </source>
</evidence>
<proteinExistence type="predicted"/>
<organism evidence="1 2">
    <name type="scientific">Gigaspora margarita</name>
    <dbReference type="NCBI Taxonomy" id="4874"/>
    <lineage>
        <taxon>Eukaryota</taxon>
        <taxon>Fungi</taxon>
        <taxon>Fungi incertae sedis</taxon>
        <taxon>Mucoromycota</taxon>
        <taxon>Glomeromycotina</taxon>
        <taxon>Glomeromycetes</taxon>
        <taxon>Diversisporales</taxon>
        <taxon>Gigasporaceae</taxon>
        <taxon>Gigaspora</taxon>
    </lineage>
</organism>
<keyword evidence="2" id="KW-1185">Reference proteome</keyword>
<dbReference type="EMBL" id="CAJVQB010101229">
    <property type="protein sequence ID" value="CAG8850464.1"/>
    <property type="molecule type" value="Genomic_DNA"/>
</dbReference>
<name>A0ABN7X9Q9_GIGMA</name>